<accession>A0A819ZJI7</accession>
<name>A0A819ZJI7_9BILA</name>
<dbReference type="InterPro" id="IPR050781">
    <property type="entry name" value="CWC22_splicing_factor"/>
</dbReference>
<feature type="non-terminal residue" evidence="7">
    <location>
        <position position="275"/>
    </location>
</feature>
<dbReference type="InterPro" id="IPR003891">
    <property type="entry name" value="Initiation_fac_eIF4g_MI"/>
</dbReference>
<reference evidence="7" key="1">
    <citation type="submission" date="2021-02" db="EMBL/GenBank/DDBJ databases">
        <authorList>
            <person name="Nowell W R."/>
        </authorList>
    </citation>
    <scope>NUCLEOTIDE SEQUENCE</scope>
</reference>
<keyword evidence="4" id="KW-0539">Nucleus</keyword>
<dbReference type="AlphaFoldDB" id="A0A819ZJI7"/>
<evidence type="ECO:0000256" key="4">
    <source>
        <dbReference type="ARBA" id="ARBA00023242"/>
    </source>
</evidence>
<dbReference type="GO" id="GO:0000398">
    <property type="term" value="P:mRNA splicing, via spliceosome"/>
    <property type="evidence" value="ECO:0007669"/>
    <property type="project" value="TreeGrafter"/>
</dbReference>
<dbReference type="PANTHER" id="PTHR18034">
    <property type="entry name" value="CELL CYCLE CONTROL PROTEIN CWF22-RELATED"/>
    <property type="match status" value="1"/>
</dbReference>
<dbReference type="EMBL" id="CAJOAX010018042">
    <property type="protein sequence ID" value="CAF4178049.1"/>
    <property type="molecule type" value="Genomic_DNA"/>
</dbReference>
<keyword evidence="3" id="KW-0508">mRNA splicing</keyword>
<dbReference type="Pfam" id="PF19420">
    <property type="entry name" value="DDAH_eukar"/>
    <property type="match status" value="1"/>
</dbReference>
<dbReference type="Proteomes" id="UP000663823">
    <property type="component" value="Unassembled WGS sequence"/>
</dbReference>
<evidence type="ECO:0000313" key="8">
    <source>
        <dbReference type="Proteomes" id="UP000663823"/>
    </source>
</evidence>
<organism evidence="7 8">
    <name type="scientific">Rotaria sordida</name>
    <dbReference type="NCBI Taxonomy" id="392033"/>
    <lineage>
        <taxon>Eukaryota</taxon>
        <taxon>Metazoa</taxon>
        <taxon>Spiralia</taxon>
        <taxon>Gnathifera</taxon>
        <taxon>Rotifera</taxon>
        <taxon>Eurotatoria</taxon>
        <taxon>Bdelloidea</taxon>
        <taxon>Philodinida</taxon>
        <taxon>Philodinidae</taxon>
        <taxon>Rotaria</taxon>
    </lineage>
</organism>
<evidence type="ECO:0000256" key="2">
    <source>
        <dbReference type="ARBA" id="ARBA00022664"/>
    </source>
</evidence>
<feature type="region of interest" description="Disordered" evidence="5">
    <location>
        <begin position="214"/>
        <end position="238"/>
    </location>
</feature>
<protein>
    <recommendedName>
        <fullName evidence="6">MI domain-containing protein</fullName>
    </recommendedName>
</protein>
<comment type="caution">
    <text evidence="7">The sequence shown here is derived from an EMBL/GenBank/DDBJ whole genome shotgun (WGS) entry which is preliminary data.</text>
</comment>
<feature type="non-terminal residue" evidence="7">
    <location>
        <position position="1"/>
    </location>
</feature>
<evidence type="ECO:0000256" key="5">
    <source>
        <dbReference type="SAM" id="MobiDB-lite"/>
    </source>
</evidence>
<evidence type="ECO:0000313" key="7">
    <source>
        <dbReference type="EMBL" id="CAF4178049.1"/>
    </source>
</evidence>
<comment type="subcellular location">
    <subcellularLocation>
        <location evidence="1">Nucleus</location>
    </subcellularLocation>
</comment>
<evidence type="ECO:0000259" key="6">
    <source>
        <dbReference type="PROSITE" id="PS51366"/>
    </source>
</evidence>
<sequence>IMIRPACFCFNLETAISNAFQNQQYANASSAHHIQQQALIEFNRMVEQLCSHGIYVDVFDDTLSPIKPDAKNLCQVIVDICAQHRIYERYFDLLCQELCTFNKKYTRYFEEIFEDQYKILHTLENVQLQNLVKFYVHLFIGRSISWRVLDCCDLIEELTTSSQQFPLACNWHQRHHTYMTPLFTLQSQSIIDPSISITATTNLMSMNPVQFMQTSAENNNNNNNNADQQPSSNSTSSMILQTQEISSRQQFVPTQMLDNNNTNCNWLKQTNTLDS</sequence>
<evidence type="ECO:0000256" key="3">
    <source>
        <dbReference type="ARBA" id="ARBA00023187"/>
    </source>
</evidence>
<gene>
    <name evidence="7" type="ORF">OTI717_LOCUS37540</name>
</gene>
<proteinExistence type="predicted"/>
<keyword evidence="2" id="KW-0507">mRNA processing</keyword>
<evidence type="ECO:0000256" key="1">
    <source>
        <dbReference type="ARBA" id="ARBA00004123"/>
    </source>
</evidence>
<feature type="compositionally biased region" description="Polar residues" evidence="5">
    <location>
        <begin position="226"/>
        <end position="238"/>
    </location>
</feature>
<dbReference type="PROSITE" id="PS51366">
    <property type="entry name" value="MI"/>
    <property type="match status" value="1"/>
</dbReference>
<dbReference type="GO" id="GO:0071013">
    <property type="term" value="C:catalytic step 2 spliceosome"/>
    <property type="evidence" value="ECO:0007669"/>
    <property type="project" value="TreeGrafter"/>
</dbReference>
<dbReference type="GO" id="GO:0003723">
    <property type="term" value="F:RNA binding"/>
    <property type="evidence" value="ECO:0007669"/>
    <property type="project" value="TreeGrafter"/>
</dbReference>
<feature type="domain" description="MI" evidence="6">
    <location>
        <begin position="37"/>
        <end position="154"/>
    </location>
</feature>
<dbReference type="PANTHER" id="PTHR18034:SF3">
    <property type="entry name" value="PRE-MRNA-SPLICING FACTOR CWC22 HOMOLOG"/>
    <property type="match status" value="1"/>
</dbReference>